<evidence type="ECO:0000313" key="2">
    <source>
        <dbReference type="EMBL" id="KAK7109695.1"/>
    </source>
</evidence>
<feature type="compositionally biased region" description="Polar residues" evidence="1">
    <location>
        <begin position="223"/>
        <end position="233"/>
    </location>
</feature>
<evidence type="ECO:0000313" key="3">
    <source>
        <dbReference type="Proteomes" id="UP001374579"/>
    </source>
</evidence>
<feature type="compositionally biased region" description="Basic and acidic residues" evidence="1">
    <location>
        <begin position="188"/>
        <end position="200"/>
    </location>
</feature>
<name>A0AAN9BR94_9CAEN</name>
<dbReference type="PANTHER" id="PTHR22014:SF2">
    <property type="entry name" value="RNA-BINDING PROTEIN 33"/>
    <property type="match status" value="1"/>
</dbReference>
<feature type="region of interest" description="Disordered" evidence="1">
    <location>
        <begin position="1"/>
        <end position="27"/>
    </location>
</feature>
<proteinExistence type="predicted"/>
<evidence type="ECO:0008006" key="4">
    <source>
        <dbReference type="Google" id="ProtNLM"/>
    </source>
</evidence>
<dbReference type="Proteomes" id="UP001374579">
    <property type="component" value="Unassembled WGS sequence"/>
</dbReference>
<dbReference type="SUPFAM" id="SSF54928">
    <property type="entry name" value="RNA-binding domain, RBD"/>
    <property type="match status" value="1"/>
</dbReference>
<feature type="region of interest" description="Disordered" evidence="1">
    <location>
        <begin position="43"/>
        <end position="72"/>
    </location>
</feature>
<feature type="region of interest" description="Disordered" evidence="1">
    <location>
        <begin position="388"/>
        <end position="459"/>
    </location>
</feature>
<dbReference type="Gene3D" id="3.30.70.330">
    <property type="match status" value="1"/>
</dbReference>
<comment type="caution">
    <text evidence="2">The sequence shown here is derived from an EMBL/GenBank/DDBJ whole genome shotgun (WGS) entry which is preliminary data.</text>
</comment>
<feature type="compositionally biased region" description="Acidic residues" evidence="1">
    <location>
        <begin position="109"/>
        <end position="122"/>
    </location>
</feature>
<feature type="compositionally biased region" description="Low complexity" evidence="1">
    <location>
        <begin position="280"/>
        <end position="289"/>
    </location>
</feature>
<accession>A0AAN9BR94</accession>
<feature type="compositionally biased region" description="Polar residues" evidence="1">
    <location>
        <begin position="139"/>
        <end position="170"/>
    </location>
</feature>
<feature type="compositionally biased region" description="Low complexity" evidence="1">
    <location>
        <begin position="564"/>
        <end position="579"/>
    </location>
</feature>
<feature type="compositionally biased region" description="Low complexity" evidence="1">
    <location>
        <begin position="515"/>
        <end position="527"/>
    </location>
</feature>
<dbReference type="AlphaFoldDB" id="A0AAN9BR94"/>
<reference evidence="2 3" key="1">
    <citation type="submission" date="2024-02" db="EMBL/GenBank/DDBJ databases">
        <title>Chromosome-scale genome assembly of the rough periwinkle Littorina saxatilis.</title>
        <authorList>
            <person name="De Jode A."/>
            <person name="Faria R."/>
            <person name="Formenti G."/>
            <person name="Sims Y."/>
            <person name="Smith T.P."/>
            <person name="Tracey A."/>
            <person name="Wood J.M.D."/>
            <person name="Zagrodzka Z.B."/>
            <person name="Johannesson K."/>
            <person name="Butlin R.K."/>
            <person name="Leder E.H."/>
        </authorList>
    </citation>
    <scope>NUCLEOTIDE SEQUENCE [LARGE SCALE GENOMIC DNA]</scope>
    <source>
        <strain evidence="2">Snail1</strain>
        <tissue evidence="2">Muscle</tissue>
    </source>
</reference>
<feature type="compositionally biased region" description="Low complexity" evidence="1">
    <location>
        <begin position="798"/>
        <end position="838"/>
    </location>
</feature>
<protein>
    <recommendedName>
        <fullName evidence="4">RNA-binding protein 33</fullName>
    </recommendedName>
</protein>
<dbReference type="InterPro" id="IPR012677">
    <property type="entry name" value="Nucleotide-bd_a/b_plait_sf"/>
</dbReference>
<feature type="compositionally biased region" description="Low complexity" evidence="1">
    <location>
        <begin position="991"/>
        <end position="1012"/>
    </location>
</feature>
<feature type="compositionally biased region" description="Gly residues" evidence="1">
    <location>
        <begin position="251"/>
        <end position="261"/>
    </location>
</feature>
<feature type="compositionally biased region" description="Basic and acidic residues" evidence="1">
    <location>
        <begin position="706"/>
        <end position="753"/>
    </location>
</feature>
<sequence length="1167" mass="128887">MSRKKTANTGNSGWESDEEDLLNDGGITAFRTEDELIDEEALLGLGDDDGGGGGVDVSYSDHHGMQENDFQQPEEEMLEIAVDEEEIQDLGVEEDDNSYTVHLSSVHEEDNEQLDYVDDLPQTDDVHVEYDDVGGDFSVSETDISQENSQISQAETSLAYSQNESNDQHTSALEEARESESESEDSDGEKHNRGRFKSERSNMITIGKAKSRTDIPDTLEVSAEQQAQLDQFPNNRQRNTNRDRNDRGGRGGRNQRGGFQGGRQDQRGPFNNRQGPSPMPMHRGPPMRHQGPPFPHGQMGPPRPLMMGQDMGSRHRMPDFRDRPPGGPPFGGRPGVMGPAPLMRHPQDQGPRMMLQDQGNRMILQDQGNRMMMPPHEGGFNMGRRQGGGMGPRMPGRMHDVPSSMQGPPGHPMQRAPQGQPPQFRPPGTPTSQAPTRPHNIHINPNFRGPAPGGPPASSIPLGQPQPLFSQTVRMQAMGEGPIMIQDSPRPLMSSGFGQPQGFQQAPGMGGPGNQPGMNMGPGQQQPRFGAPQNQGMNQMMGSPPPGHPANSTGGFPGQRLPVQNQQQFNPRFNNNDNQSPFTRTIRQSNSAQPSRFSPPRQGVFRGPSAQQQLQQQRPKLSPGIQGRLGIQHRGAPQKFNTIDRAKQLTQKARATQLAKAEPQSGIKNITVVPLKRRSSDQGDSSISPKVARITGESVAEEPSDAELKRGLEQQKQLREMIKKRKEEARRRQAEQRRKELEARLAREGKSLNDLEGGGAEESGRREPDPFPQEGVQRITTVVSRGGKKQLVTKRPTQQRQQQQQQVQPQQQQQQYSSHQPYEPQGQLQTQQYQQPTPMFSPPPRQQQQQHRQTNPTAFSSPGFNQQRQQYQQVQQPFQPTRQPAPQQISPISQTQSPFKHQQQHPQQPYQHQQQQQQHQQPQRQQHQQFQSPQVVKQFQPTPSHQYSQPPPVHHYIPTQSGDNAQNILGTVATRSAPQGMALGQVASPKGQAGRGQVARGRGQVVRGRGQVTRGGGQGRGVIMNASTHRVLVGSSNPSLQPASNRTVIPVGRGRGIPRGGSAPVVTGRTVIQRQVVTRPVAMQNKVGMSVARTLQKVSIDNLVPGTQESTIRTICEAAGPLLDVVMIESAKKAIITFASKGHAVMFAKTWNRRPLRNVPVTVTLLP</sequence>
<feature type="region of interest" description="Disordered" evidence="1">
    <location>
        <begin position="985"/>
        <end position="1064"/>
    </location>
</feature>
<feature type="region of interest" description="Disordered" evidence="1">
    <location>
        <begin position="500"/>
        <end position="964"/>
    </location>
</feature>
<feature type="compositionally biased region" description="Polar residues" evidence="1">
    <location>
        <begin position="854"/>
        <end position="865"/>
    </location>
</feature>
<keyword evidence="3" id="KW-1185">Reference proteome</keyword>
<organism evidence="2 3">
    <name type="scientific">Littorina saxatilis</name>
    <dbReference type="NCBI Taxonomy" id="31220"/>
    <lineage>
        <taxon>Eukaryota</taxon>
        <taxon>Metazoa</taxon>
        <taxon>Spiralia</taxon>
        <taxon>Lophotrochozoa</taxon>
        <taxon>Mollusca</taxon>
        <taxon>Gastropoda</taxon>
        <taxon>Caenogastropoda</taxon>
        <taxon>Littorinimorpha</taxon>
        <taxon>Littorinoidea</taxon>
        <taxon>Littorinidae</taxon>
        <taxon>Littorina</taxon>
    </lineage>
</organism>
<feature type="compositionally biased region" description="Polar residues" evidence="1">
    <location>
        <begin position="532"/>
        <end position="541"/>
    </location>
</feature>
<dbReference type="GO" id="GO:0003723">
    <property type="term" value="F:RNA binding"/>
    <property type="evidence" value="ECO:0007669"/>
    <property type="project" value="TreeGrafter"/>
</dbReference>
<feature type="compositionally biased region" description="Pro residues" evidence="1">
    <location>
        <begin position="419"/>
        <end position="429"/>
    </location>
</feature>
<dbReference type="PANTHER" id="PTHR22014">
    <property type="entry name" value="RNA-BINDING PROTEIN 33"/>
    <property type="match status" value="1"/>
</dbReference>
<feature type="compositionally biased region" description="Basic and acidic residues" evidence="1">
    <location>
        <begin position="240"/>
        <end position="249"/>
    </location>
</feature>
<dbReference type="InterPro" id="IPR035979">
    <property type="entry name" value="RBD_domain_sf"/>
</dbReference>
<feature type="compositionally biased region" description="Polar residues" evidence="1">
    <location>
        <begin position="1034"/>
        <end position="1047"/>
    </location>
</feature>
<dbReference type="InterPro" id="IPR039878">
    <property type="entry name" value="RBM33"/>
</dbReference>
<feature type="region of interest" description="Disordered" evidence="1">
    <location>
        <begin position="104"/>
        <end position="351"/>
    </location>
</feature>
<evidence type="ECO:0000256" key="1">
    <source>
        <dbReference type="SAM" id="MobiDB-lite"/>
    </source>
</evidence>
<feature type="compositionally biased region" description="Basic and acidic residues" evidence="1">
    <location>
        <begin position="312"/>
        <end position="324"/>
    </location>
</feature>
<gene>
    <name evidence="2" type="ORF">V1264_013689</name>
</gene>
<dbReference type="EMBL" id="JBAMIC010000003">
    <property type="protein sequence ID" value="KAK7109695.1"/>
    <property type="molecule type" value="Genomic_DNA"/>
</dbReference>
<feature type="compositionally biased region" description="Low complexity" evidence="1">
    <location>
        <begin position="866"/>
        <end position="941"/>
    </location>
</feature>
<feature type="compositionally biased region" description="Polar residues" evidence="1">
    <location>
        <begin position="580"/>
        <end position="596"/>
    </location>
</feature>